<dbReference type="Pfam" id="PF11913">
    <property type="entry name" value="DUF3431"/>
    <property type="match status" value="1"/>
</dbReference>
<reference evidence="2 3" key="1">
    <citation type="journal article" date="2024" name="Commun. Biol.">
        <title>Comparative genomic analysis of thermophilic fungi reveals convergent evolutionary adaptations and gene losses.</title>
        <authorList>
            <person name="Steindorff A.S."/>
            <person name="Aguilar-Pontes M.V."/>
            <person name="Robinson A.J."/>
            <person name="Andreopoulos B."/>
            <person name="LaButti K."/>
            <person name="Kuo A."/>
            <person name="Mondo S."/>
            <person name="Riley R."/>
            <person name="Otillar R."/>
            <person name="Haridas S."/>
            <person name="Lipzen A."/>
            <person name="Grimwood J."/>
            <person name="Schmutz J."/>
            <person name="Clum A."/>
            <person name="Reid I.D."/>
            <person name="Moisan M.C."/>
            <person name="Butler G."/>
            <person name="Nguyen T.T.M."/>
            <person name="Dewar K."/>
            <person name="Conant G."/>
            <person name="Drula E."/>
            <person name="Henrissat B."/>
            <person name="Hansel C."/>
            <person name="Singer S."/>
            <person name="Hutchinson M.I."/>
            <person name="de Vries R.P."/>
            <person name="Natvig D.O."/>
            <person name="Powell A.J."/>
            <person name="Tsang A."/>
            <person name="Grigoriev I.V."/>
        </authorList>
    </citation>
    <scope>NUCLEOTIDE SEQUENCE [LARGE SCALE GENOMIC DNA]</scope>
    <source>
        <strain evidence="2 3">ATCC 24622</strain>
    </source>
</reference>
<organism evidence="2 3">
    <name type="scientific">Phialemonium thermophilum</name>
    <dbReference type="NCBI Taxonomy" id="223376"/>
    <lineage>
        <taxon>Eukaryota</taxon>
        <taxon>Fungi</taxon>
        <taxon>Dikarya</taxon>
        <taxon>Ascomycota</taxon>
        <taxon>Pezizomycotina</taxon>
        <taxon>Sordariomycetes</taxon>
        <taxon>Sordariomycetidae</taxon>
        <taxon>Cephalothecales</taxon>
        <taxon>Cephalothecaceae</taxon>
        <taxon>Phialemonium</taxon>
    </lineage>
</organism>
<comment type="caution">
    <text evidence="2">The sequence shown here is derived from an EMBL/GenBank/DDBJ whole genome shotgun (WGS) entry which is preliminary data.</text>
</comment>
<gene>
    <name evidence="2" type="ORF">VTK73DRAFT_3355</name>
</gene>
<feature type="signal peptide" evidence="1">
    <location>
        <begin position="1"/>
        <end position="23"/>
    </location>
</feature>
<keyword evidence="3" id="KW-1185">Reference proteome</keyword>
<dbReference type="Proteomes" id="UP001586593">
    <property type="component" value="Unassembled WGS sequence"/>
</dbReference>
<evidence type="ECO:0000256" key="1">
    <source>
        <dbReference type="SAM" id="SignalP"/>
    </source>
</evidence>
<dbReference type="PANTHER" id="PTHR37490:SF3">
    <property type="entry name" value="DUF3431 DOMAIN CONTAINING PROTEIN"/>
    <property type="match status" value="1"/>
</dbReference>
<dbReference type="InterPro" id="IPR021838">
    <property type="entry name" value="DUF3431"/>
</dbReference>
<name>A0ABR3VJI7_9PEZI</name>
<keyword evidence="1" id="KW-0732">Signal</keyword>
<dbReference type="EMBL" id="JAZHXJ010002010">
    <property type="protein sequence ID" value="KAL1841940.1"/>
    <property type="molecule type" value="Genomic_DNA"/>
</dbReference>
<proteinExistence type="predicted"/>
<accession>A0ABR3VJI7</accession>
<evidence type="ECO:0000313" key="3">
    <source>
        <dbReference type="Proteomes" id="UP001586593"/>
    </source>
</evidence>
<feature type="chain" id="PRO_5047247622" evidence="1">
    <location>
        <begin position="24"/>
        <end position="293"/>
    </location>
</feature>
<sequence length="293" mass="32553">MGVQSHRQVRAALSFVLRPLLLAVLVTVAVRSFSSSPSATQNARRSQPTQALVIASTSNLPEEATAWISQVPADWAVYKYVADAPPGSLPLTVPVNKGNEAMVYLTYIVDHYDALPDVVFFHHAHRTSWHQALDSLSEVAALRTSFVRRAGFASARCLPGCENLIPLADHAVAPERLPYVGRDVHLTTLLASFLQPAVGKVTRVPGRIAAPCCAQFAASSEAIRARPRQWWVRLRQWLIDTPLDSQTSGRLFEHTWHIWLGQEAEYCPGYDACRCHVFGMGSCQRYFEEEETM</sequence>
<dbReference type="PANTHER" id="PTHR37490">
    <property type="entry name" value="EXPRESSED PROTEIN"/>
    <property type="match status" value="1"/>
</dbReference>
<protein>
    <submittedName>
        <fullName evidence="2">Uncharacterized protein</fullName>
    </submittedName>
</protein>
<evidence type="ECO:0000313" key="2">
    <source>
        <dbReference type="EMBL" id="KAL1841940.1"/>
    </source>
</evidence>